<dbReference type="Proteomes" id="UP000015241">
    <property type="component" value="Unassembled WGS sequence"/>
</dbReference>
<dbReference type="HOGENOM" id="CLU_526890_0_0_1"/>
<accession>S8FYS1</accession>
<feature type="region of interest" description="Disordered" evidence="1">
    <location>
        <begin position="328"/>
        <end position="352"/>
    </location>
</feature>
<dbReference type="eggNOG" id="KOG0800">
    <property type="taxonomic scope" value="Eukaryota"/>
</dbReference>
<reference evidence="2 3" key="1">
    <citation type="journal article" date="2012" name="Science">
        <title>The Paleozoic origin of enzymatic lignin decomposition reconstructed from 31 fungal genomes.</title>
        <authorList>
            <person name="Floudas D."/>
            <person name="Binder M."/>
            <person name="Riley R."/>
            <person name="Barry K."/>
            <person name="Blanchette R.A."/>
            <person name="Henrissat B."/>
            <person name="Martinez A.T."/>
            <person name="Otillar R."/>
            <person name="Spatafora J.W."/>
            <person name="Yadav J.S."/>
            <person name="Aerts A."/>
            <person name="Benoit I."/>
            <person name="Boyd A."/>
            <person name="Carlson A."/>
            <person name="Copeland A."/>
            <person name="Coutinho P.M."/>
            <person name="de Vries R.P."/>
            <person name="Ferreira P."/>
            <person name="Findley K."/>
            <person name="Foster B."/>
            <person name="Gaskell J."/>
            <person name="Glotzer D."/>
            <person name="Gorecki P."/>
            <person name="Heitman J."/>
            <person name="Hesse C."/>
            <person name="Hori C."/>
            <person name="Igarashi K."/>
            <person name="Jurgens J.A."/>
            <person name="Kallen N."/>
            <person name="Kersten P."/>
            <person name="Kohler A."/>
            <person name="Kuees U."/>
            <person name="Kumar T.K.A."/>
            <person name="Kuo A."/>
            <person name="LaButti K."/>
            <person name="Larrondo L.F."/>
            <person name="Lindquist E."/>
            <person name="Ling A."/>
            <person name="Lombard V."/>
            <person name="Lucas S."/>
            <person name="Lundell T."/>
            <person name="Martin R."/>
            <person name="McLaughlin D.J."/>
            <person name="Morgenstern I."/>
            <person name="Morin E."/>
            <person name="Murat C."/>
            <person name="Nagy L.G."/>
            <person name="Nolan M."/>
            <person name="Ohm R.A."/>
            <person name="Patyshakuliyeva A."/>
            <person name="Rokas A."/>
            <person name="Ruiz-Duenas F.J."/>
            <person name="Sabat G."/>
            <person name="Salamov A."/>
            <person name="Samejima M."/>
            <person name="Schmutz J."/>
            <person name="Slot J.C."/>
            <person name="St John F."/>
            <person name="Stenlid J."/>
            <person name="Sun H."/>
            <person name="Sun S."/>
            <person name="Syed K."/>
            <person name="Tsang A."/>
            <person name="Wiebenga A."/>
            <person name="Young D."/>
            <person name="Pisabarro A."/>
            <person name="Eastwood D.C."/>
            <person name="Martin F."/>
            <person name="Cullen D."/>
            <person name="Grigoriev I.V."/>
            <person name="Hibbett D.S."/>
        </authorList>
    </citation>
    <scope>NUCLEOTIDE SEQUENCE</scope>
    <source>
        <strain evidence="3">FP-58527</strain>
    </source>
</reference>
<evidence type="ECO:0000313" key="2">
    <source>
        <dbReference type="EMBL" id="EPT06216.1"/>
    </source>
</evidence>
<dbReference type="InParanoid" id="S8FYS1"/>
<evidence type="ECO:0000256" key="1">
    <source>
        <dbReference type="SAM" id="MobiDB-lite"/>
    </source>
</evidence>
<name>S8FYS1_FOMSC</name>
<sequence length="492" mass="48845">MAYAFYQGAQNENWGTPEYKFGEPPVPGWEPQGHWGGQDYFAAHAFAGDQAFYQSVMSRMSAEAGIGFNEARYWHRRIYGGLVNLAQVLPADIGAAAAYEAYRIFKYRRERVFDPLGQDVERQREALIAMAVAEATQLWQYTGRALDSYGKQDAAEAAAATASRIARRVVVQEDMETNTMGMGMGMPGAAGMGGGMAPGMAGGMGGMGGGMGGMGGGMGGMGGGMNSMGGGMGGMGGGMGGMGYGGTGYGGMGAGGTGMPGMGMNAGTPGMNALGTPGNPVARDFANGMGGRPRRLRRVSSANSMVGGGGGMGMGVGGGQGGGVGPMTSPAGTPMPPSSRLVGTPAPPPGEGPALGPGGMPAGAAAWMGGAAGMAGMAPGAAGLGGAGSFAGAPPIVSAPQAYPAMGGAIYAQQAAGYPGTAGGAYAAQHAMAGGMPGVSAPGAYAYGSGGYGGYAQPRGTVIPAPPGGTVVIDWDRKPRRHRHRSRSVDMR</sequence>
<gene>
    <name evidence="2" type="ORF">FOMPIDRAFT_83713</name>
</gene>
<protein>
    <submittedName>
        <fullName evidence="2">Uncharacterized protein</fullName>
    </submittedName>
</protein>
<keyword evidence="3" id="KW-1185">Reference proteome</keyword>
<proteinExistence type="predicted"/>
<dbReference type="EMBL" id="KE504122">
    <property type="protein sequence ID" value="EPT06216.1"/>
    <property type="molecule type" value="Genomic_DNA"/>
</dbReference>
<organism evidence="2 3">
    <name type="scientific">Fomitopsis schrenkii</name>
    <name type="common">Brown rot fungus</name>
    <dbReference type="NCBI Taxonomy" id="2126942"/>
    <lineage>
        <taxon>Eukaryota</taxon>
        <taxon>Fungi</taxon>
        <taxon>Dikarya</taxon>
        <taxon>Basidiomycota</taxon>
        <taxon>Agaricomycotina</taxon>
        <taxon>Agaricomycetes</taxon>
        <taxon>Polyporales</taxon>
        <taxon>Fomitopsis</taxon>
    </lineage>
</organism>
<dbReference type="OrthoDB" id="2802356at2759"/>
<evidence type="ECO:0000313" key="3">
    <source>
        <dbReference type="Proteomes" id="UP000015241"/>
    </source>
</evidence>
<dbReference type="AlphaFoldDB" id="S8FYS1"/>
<dbReference type="STRING" id="743788.S8FYS1"/>